<dbReference type="InterPro" id="IPR007227">
    <property type="entry name" value="Cell_shape_determining_MreD"/>
</dbReference>
<dbReference type="RefSeq" id="WP_119202321.1">
    <property type="nucleotide sequence ID" value="NZ_CABIWG010000001.1"/>
</dbReference>
<evidence type="ECO:0000256" key="4">
    <source>
        <dbReference type="ARBA" id="ARBA00022692"/>
    </source>
</evidence>
<dbReference type="Pfam" id="PF04093">
    <property type="entry name" value="MreD"/>
    <property type="match status" value="1"/>
</dbReference>
<reference evidence="9 10" key="1">
    <citation type="submission" date="2018-08" db="EMBL/GenBank/DDBJ databases">
        <title>A genome reference for cultivated species of the human gut microbiota.</title>
        <authorList>
            <person name="Zou Y."/>
            <person name="Xue W."/>
            <person name="Luo G."/>
        </authorList>
    </citation>
    <scope>NUCLEOTIDE SEQUENCE [LARGE SCALE GENOMIC DNA]</scope>
    <source>
        <strain evidence="9 10">AF22-21</strain>
    </source>
</reference>
<gene>
    <name evidence="9" type="primary">mreD</name>
    <name evidence="9" type="ORF">DWX94_04520</name>
</gene>
<dbReference type="NCBIfam" id="TIGR03426">
    <property type="entry name" value="shape_MreD"/>
    <property type="match status" value="1"/>
</dbReference>
<comment type="similarity">
    <text evidence="2">Belongs to the MreD family.</text>
</comment>
<feature type="transmembrane region" description="Helical" evidence="8">
    <location>
        <begin position="52"/>
        <end position="80"/>
    </location>
</feature>
<protein>
    <submittedName>
        <fullName evidence="9">Rod shape-determining protein MreD</fullName>
    </submittedName>
</protein>
<evidence type="ECO:0000256" key="6">
    <source>
        <dbReference type="ARBA" id="ARBA00022989"/>
    </source>
</evidence>
<evidence type="ECO:0000256" key="8">
    <source>
        <dbReference type="SAM" id="Phobius"/>
    </source>
</evidence>
<evidence type="ECO:0000256" key="2">
    <source>
        <dbReference type="ARBA" id="ARBA00007776"/>
    </source>
</evidence>
<name>A0A3R5ZLZ5_9FIRM</name>
<organism evidence="9 10">
    <name type="scientific">Coprococcus eutactus</name>
    <dbReference type="NCBI Taxonomy" id="33043"/>
    <lineage>
        <taxon>Bacteria</taxon>
        <taxon>Bacillati</taxon>
        <taxon>Bacillota</taxon>
        <taxon>Clostridia</taxon>
        <taxon>Lachnospirales</taxon>
        <taxon>Lachnospiraceae</taxon>
        <taxon>Coprococcus</taxon>
    </lineage>
</organism>
<dbReference type="OrthoDB" id="9796616at2"/>
<evidence type="ECO:0000256" key="7">
    <source>
        <dbReference type="ARBA" id="ARBA00023136"/>
    </source>
</evidence>
<comment type="subcellular location">
    <subcellularLocation>
        <location evidence="1">Cell membrane</location>
        <topology evidence="1">Multi-pass membrane protein</topology>
    </subcellularLocation>
</comment>
<dbReference type="AlphaFoldDB" id="A0A3R5ZLZ5"/>
<evidence type="ECO:0000256" key="5">
    <source>
        <dbReference type="ARBA" id="ARBA00022960"/>
    </source>
</evidence>
<feature type="transmembrane region" description="Helical" evidence="8">
    <location>
        <begin position="100"/>
        <end position="122"/>
    </location>
</feature>
<dbReference type="GO" id="GO:0005886">
    <property type="term" value="C:plasma membrane"/>
    <property type="evidence" value="ECO:0007669"/>
    <property type="project" value="UniProtKB-SubCell"/>
</dbReference>
<feature type="transmembrane region" description="Helical" evidence="8">
    <location>
        <begin position="134"/>
        <end position="156"/>
    </location>
</feature>
<evidence type="ECO:0000313" key="10">
    <source>
        <dbReference type="Proteomes" id="UP000283295"/>
    </source>
</evidence>
<accession>A0A3R5ZLZ5</accession>
<proteinExistence type="inferred from homology"/>
<evidence type="ECO:0000313" key="9">
    <source>
        <dbReference type="EMBL" id="RGS43340.1"/>
    </source>
</evidence>
<dbReference type="PIRSF" id="PIRSF037497">
    <property type="entry name" value="MreD_Clostridium/Treponema_prd"/>
    <property type="match status" value="1"/>
</dbReference>
<evidence type="ECO:0000256" key="3">
    <source>
        <dbReference type="ARBA" id="ARBA00022475"/>
    </source>
</evidence>
<dbReference type="Proteomes" id="UP000283295">
    <property type="component" value="Unassembled WGS sequence"/>
</dbReference>
<dbReference type="InterPro" id="IPR017225">
    <property type="entry name" value="Cell_shape_determin_MreD_prd"/>
</dbReference>
<keyword evidence="4 8" id="KW-0812">Transmembrane</keyword>
<comment type="caution">
    <text evidence="9">The sequence shown here is derived from an EMBL/GenBank/DDBJ whole genome shotgun (WGS) entry which is preliminary data.</text>
</comment>
<dbReference type="GO" id="GO:0008360">
    <property type="term" value="P:regulation of cell shape"/>
    <property type="evidence" value="ECO:0007669"/>
    <property type="project" value="UniProtKB-KW"/>
</dbReference>
<keyword evidence="5" id="KW-0133">Cell shape</keyword>
<keyword evidence="7 8" id="KW-0472">Membrane</keyword>
<sequence>MRRVITLGILIIVCFVLQSALFPYIEVAGATPNLLLILTVSFGLMRGRKEGMLVGFFCGFLYDLYFGFAIGPFMIIYMLIGYCNGFFHRLYLVEDVLLPIIIIVFDDFIFNFITFIIFFVMRNRLSFSLYLREIILPDMIYTAILTMIVFKFFVFVNRRLKRAEKGSET</sequence>
<evidence type="ECO:0000256" key="1">
    <source>
        <dbReference type="ARBA" id="ARBA00004651"/>
    </source>
</evidence>
<keyword evidence="3" id="KW-1003">Cell membrane</keyword>
<dbReference type="EMBL" id="QRVK01000007">
    <property type="protein sequence ID" value="RGS43340.1"/>
    <property type="molecule type" value="Genomic_DNA"/>
</dbReference>
<keyword evidence="6 8" id="KW-1133">Transmembrane helix</keyword>